<accession>A0A0G1FRN7</accession>
<dbReference type="PATRIC" id="fig|1618443.3.peg.991"/>
<organism evidence="3 4">
    <name type="scientific">Candidatus Gottesmanbacteria bacterium GW2011_GWA2_43_14</name>
    <dbReference type="NCBI Taxonomy" id="1618443"/>
    <lineage>
        <taxon>Bacteria</taxon>
        <taxon>Candidatus Gottesmaniibacteriota</taxon>
    </lineage>
</organism>
<dbReference type="NCBIfam" id="TIGR00696">
    <property type="entry name" value="wecG_tagA_cpsF"/>
    <property type="match status" value="1"/>
</dbReference>
<dbReference type="InterPro" id="IPR004629">
    <property type="entry name" value="WecG_TagA_CpsF"/>
</dbReference>
<dbReference type="STRING" id="1618443.UV73_C0006G0035"/>
<name>A0A0G1FRN7_9BACT</name>
<dbReference type="GO" id="GO:0047244">
    <property type="term" value="F:N-acetylglucosaminyldiphosphoundecaprenol N-acetyl-beta-D-mannosaminyltransferase activity"/>
    <property type="evidence" value="ECO:0007669"/>
    <property type="project" value="UniProtKB-EC"/>
</dbReference>
<dbReference type="EMBL" id="LCFP01000006">
    <property type="protein sequence ID" value="KKS97681.1"/>
    <property type="molecule type" value="Genomic_DNA"/>
</dbReference>
<keyword evidence="1 3" id="KW-0328">Glycosyltransferase</keyword>
<dbReference type="PANTHER" id="PTHR34136">
    <property type="match status" value="1"/>
</dbReference>
<dbReference type="Proteomes" id="UP000034894">
    <property type="component" value="Unassembled WGS sequence"/>
</dbReference>
<dbReference type="PANTHER" id="PTHR34136:SF1">
    <property type="entry name" value="UDP-N-ACETYL-D-MANNOSAMINURONIC ACID TRANSFERASE"/>
    <property type="match status" value="1"/>
</dbReference>
<dbReference type="Pfam" id="PF03808">
    <property type="entry name" value="Glyco_tran_WecG"/>
    <property type="match status" value="1"/>
</dbReference>
<proteinExistence type="predicted"/>
<dbReference type="AlphaFoldDB" id="A0A0G1FRN7"/>
<reference evidence="3 4" key="1">
    <citation type="journal article" date="2015" name="Nature">
        <title>rRNA introns, odd ribosomes, and small enigmatic genomes across a large radiation of phyla.</title>
        <authorList>
            <person name="Brown C.T."/>
            <person name="Hug L.A."/>
            <person name="Thomas B.C."/>
            <person name="Sharon I."/>
            <person name="Castelle C.J."/>
            <person name="Singh A."/>
            <person name="Wilkins M.J."/>
            <person name="Williams K.H."/>
            <person name="Banfield J.F."/>
        </authorList>
    </citation>
    <scope>NUCLEOTIDE SEQUENCE [LARGE SCALE GENOMIC DNA]</scope>
</reference>
<sequence>MQKNTVKILGVKITTEDEGLILEKIDKYLKKGKIRKVKDENNRVKPYVIFTPNPEIIVLAQKEASFKKAVNKAQINIPDGSGVIWAIGKKFGRKVRRISGADMMISLCRMAVKKSYRIGLIGGRSGLALAASKCLESQFPGIKIMLLGEPEIRIIKSNFNIHDANGKHIETGKYINYLAKELSDKKLDIVFVALGFPKQEFFITELAACINRLKGNQPVVLMAVGGSLDYLAGNVSRAPRWLRMRGLEWSYRLIKEPWRLKRHILGSVFFPQVYFSNLKTGKICI</sequence>
<dbReference type="EC" id="2.4.1.187" evidence="3"/>
<protein>
    <submittedName>
        <fullName evidence="3">WecB/TagA/CpsF family glycosyl transferase, N-acetylglucosaminyldiphosphoundecaprenol</fullName>
        <ecNumber evidence="3">2.4.1.187</ecNumber>
    </submittedName>
</protein>
<evidence type="ECO:0000313" key="3">
    <source>
        <dbReference type="EMBL" id="KKS97681.1"/>
    </source>
</evidence>
<comment type="caution">
    <text evidence="3">The sequence shown here is derived from an EMBL/GenBank/DDBJ whole genome shotgun (WGS) entry which is preliminary data.</text>
</comment>
<keyword evidence="2 3" id="KW-0808">Transferase</keyword>
<gene>
    <name evidence="3" type="ORF">UV73_C0006G0035</name>
</gene>
<evidence type="ECO:0000256" key="2">
    <source>
        <dbReference type="ARBA" id="ARBA00022679"/>
    </source>
</evidence>
<evidence type="ECO:0000313" key="4">
    <source>
        <dbReference type="Proteomes" id="UP000034894"/>
    </source>
</evidence>
<dbReference type="CDD" id="cd06533">
    <property type="entry name" value="Glyco_transf_WecG_TagA"/>
    <property type="match status" value="1"/>
</dbReference>
<evidence type="ECO:0000256" key="1">
    <source>
        <dbReference type="ARBA" id="ARBA00022676"/>
    </source>
</evidence>